<dbReference type="RefSeq" id="WP_136431769.1">
    <property type="nucleotide sequence ID" value="NZ_JBHSNS010000001.1"/>
</dbReference>
<dbReference type="InterPro" id="IPR039422">
    <property type="entry name" value="MarR/SlyA-like"/>
</dbReference>
<dbReference type="SUPFAM" id="SSF46785">
    <property type="entry name" value="Winged helix' DNA-binding domain"/>
    <property type="match status" value="1"/>
</dbReference>
<dbReference type="Gene3D" id="1.10.10.10">
    <property type="entry name" value="Winged helix-like DNA-binding domain superfamily/Winged helix DNA-binding domain"/>
    <property type="match status" value="1"/>
</dbReference>
<name>A0ABW0ZAS6_9ACTN</name>
<reference evidence="3" key="1">
    <citation type="journal article" date="2019" name="Int. J. Syst. Evol. Microbiol.">
        <title>The Global Catalogue of Microorganisms (GCM) 10K type strain sequencing project: providing services to taxonomists for standard genome sequencing and annotation.</title>
        <authorList>
            <consortium name="The Broad Institute Genomics Platform"/>
            <consortium name="The Broad Institute Genome Sequencing Center for Infectious Disease"/>
            <person name="Wu L."/>
            <person name="Ma J."/>
        </authorList>
    </citation>
    <scope>NUCLEOTIDE SEQUENCE [LARGE SCALE GENOMIC DNA]</scope>
    <source>
        <strain evidence="3">YIM 94188</strain>
    </source>
</reference>
<sequence>MSETTATTLADDVHWLLARLARSFGAVEQEAIAELGITLREYVVMTEVHAGPGRSQLAVARAAAVDKSMMVTAVDRLEARGLLLREPQPTDRRIRALSLTDEGQRVLAAAAQAVRSAEMQLLAVLPQSHRTALLESLQALAAEAVDTGYDAACI</sequence>
<dbReference type="EMBL" id="JBHSNS010000001">
    <property type="protein sequence ID" value="MFC5728121.1"/>
    <property type="molecule type" value="Genomic_DNA"/>
</dbReference>
<gene>
    <name evidence="2" type="ORF">ACFPQB_04280</name>
</gene>
<dbReference type="SMART" id="SM00347">
    <property type="entry name" value="HTH_MARR"/>
    <property type="match status" value="1"/>
</dbReference>
<protein>
    <submittedName>
        <fullName evidence="2">MarR family winged helix-turn-helix transcriptional regulator</fullName>
    </submittedName>
</protein>
<dbReference type="Proteomes" id="UP001596072">
    <property type="component" value="Unassembled WGS sequence"/>
</dbReference>
<dbReference type="PANTHER" id="PTHR33164:SF89">
    <property type="entry name" value="MARR FAMILY REGULATORY PROTEIN"/>
    <property type="match status" value="1"/>
</dbReference>
<dbReference type="PROSITE" id="PS50995">
    <property type="entry name" value="HTH_MARR_2"/>
    <property type="match status" value="1"/>
</dbReference>
<proteinExistence type="predicted"/>
<comment type="caution">
    <text evidence="2">The sequence shown here is derived from an EMBL/GenBank/DDBJ whole genome shotgun (WGS) entry which is preliminary data.</text>
</comment>
<evidence type="ECO:0000313" key="2">
    <source>
        <dbReference type="EMBL" id="MFC5728121.1"/>
    </source>
</evidence>
<organism evidence="2 3">
    <name type="scientific">Nocardioides vastitatis</name>
    <dbReference type="NCBI Taxonomy" id="2568655"/>
    <lineage>
        <taxon>Bacteria</taxon>
        <taxon>Bacillati</taxon>
        <taxon>Actinomycetota</taxon>
        <taxon>Actinomycetes</taxon>
        <taxon>Propionibacteriales</taxon>
        <taxon>Nocardioidaceae</taxon>
        <taxon>Nocardioides</taxon>
    </lineage>
</organism>
<dbReference type="InterPro" id="IPR000835">
    <property type="entry name" value="HTH_MarR-typ"/>
</dbReference>
<keyword evidence="3" id="KW-1185">Reference proteome</keyword>
<evidence type="ECO:0000313" key="3">
    <source>
        <dbReference type="Proteomes" id="UP001596072"/>
    </source>
</evidence>
<dbReference type="InterPro" id="IPR036388">
    <property type="entry name" value="WH-like_DNA-bd_sf"/>
</dbReference>
<dbReference type="Pfam" id="PF12802">
    <property type="entry name" value="MarR_2"/>
    <property type="match status" value="1"/>
</dbReference>
<dbReference type="InterPro" id="IPR036390">
    <property type="entry name" value="WH_DNA-bd_sf"/>
</dbReference>
<evidence type="ECO:0000259" key="1">
    <source>
        <dbReference type="PROSITE" id="PS50995"/>
    </source>
</evidence>
<feature type="domain" description="HTH marR-type" evidence="1">
    <location>
        <begin position="10"/>
        <end position="142"/>
    </location>
</feature>
<accession>A0ABW0ZAS6</accession>
<dbReference type="PRINTS" id="PR00598">
    <property type="entry name" value="HTHMARR"/>
</dbReference>
<dbReference type="PANTHER" id="PTHR33164">
    <property type="entry name" value="TRANSCRIPTIONAL REGULATOR, MARR FAMILY"/>
    <property type="match status" value="1"/>
</dbReference>